<dbReference type="Gene3D" id="1.10.3210.10">
    <property type="entry name" value="Hypothetical protein af1432"/>
    <property type="match status" value="1"/>
</dbReference>
<accession>A0A1I7X163</accession>
<dbReference type="WBParaSite" id="Hba_11129">
    <property type="protein sequence ID" value="Hba_11129"/>
    <property type="gene ID" value="Hba_11129"/>
</dbReference>
<sequence>MPLSLTRPELRDISSLDTCRSQMIPEFQPTGRGRDRAFLYDIVSNQNDSFDVDKFDYLIRDSVITKVSVFNYSIIVVSSLIVLGIRTEIINSTSPELEEARNLINNIQSRKIPKNIYEYQYSTGDINLDTIMKELRARLPEDVTNEITLLVYCIITIHHYLISVTVFPLFLKVNITSNNCGIQITEKYTESEVLLHTILNISSETTTFKKNRS</sequence>
<keyword evidence="1" id="KW-0472">Membrane</keyword>
<evidence type="ECO:0000256" key="1">
    <source>
        <dbReference type="SAM" id="Phobius"/>
    </source>
</evidence>
<organism evidence="2 3">
    <name type="scientific">Heterorhabditis bacteriophora</name>
    <name type="common">Entomopathogenic nematode worm</name>
    <dbReference type="NCBI Taxonomy" id="37862"/>
    <lineage>
        <taxon>Eukaryota</taxon>
        <taxon>Metazoa</taxon>
        <taxon>Ecdysozoa</taxon>
        <taxon>Nematoda</taxon>
        <taxon>Chromadorea</taxon>
        <taxon>Rhabditida</taxon>
        <taxon>Rhabditina</taxon>
        <taxon>Rhabditomorpha</taxon>
        <taxon>Strongyloidea</taxon>
        <taxon>Heterorhabditidae</taxon>
        <taxon>Heterorhabditis</taxon>
    </lineage>
</organism>
<protein>
    <submittedName>
        <fullName evidence="3">Movement protein</fullName>
    </submittedName>
</protein>
<keyword evidence="1" id="KW-0812">Transmembrane</keyword>
<evidence type="ECO:0000313" key="2">
    <source>
        <dbReference type="Proteomes" id="UP000095283"/>
    </source>
</evidence>
<reference evidence="3" key="1">
    <citation type="submission" date="2016-11" db="UniProtKB">
        <authorList>
            <consortium name="WormBaseParasite"/>
        </authorList>
    </citation>
    <scope>IDENTIFICATION</scope>
</reference>
<dbReference type="SUPFAM" id="SSF109604">
    <property type="entry name" value="HD-domain/PDEase-like"/>
    <property type="match status" value="1"/>
</dbReference>
<dbReference type="InterPro" id="IPR050135">
    <property type="entry name" value="dGTPase-like"/>
</dbReference>
<feature type="transmembrane region" description="Helical" evidence="1">
    <location>
        <begin position="69"/>
        <end position="87"/>
    </location>
</feature>
<dbReference type="GO" id="GO:0008832">
    <property type="term" value="F:dGTPase activity"/>
    <property type="evidence" value="ECO:0007669"/>
    <property type="project" value="TreeGrafter"/>
</dbReference>
<dbReference type="AlphaFoldDB" id="A0A1I7X163"/>
<dbReference type="PANTHER" id="PTHR11373">
    <property type="entry name" value="DEOXYNUCLEOSIDE TRIPHOSPHATE TRIPHOSPHOHYDROLASE"/>
    <property type="match status" value="1"/>
</dbReference>
<evidence type="ECO:0000313" key="3">
    <source>
        <dbReference type="WBParaSite" id="Hba_11129"/>
    </source>
</evidence>
<name>A0A1I7X163_HETBA</name>
<dbReference type="Proteomes" id="UP000095283">
    <property type="component" value="Unplaced"/>
</dbReference>
<keyword evidence="2" id="KW-1185">Reference proteome</keyword>
<keyword evidence="1" id="KW-1133">Transmembrane helix</keyword>
<proteinExistence type="predicted"/>
<feature type="transmembrane region" description="Helical" evidence="1">
    <location>
        <begin position="149"/>
        <end position="171"/>
    </location>
</feature>
<dbReference type="GO" id="GO:0005634">
    <property type="term" value="C:nucleus"/>
    <property type="evidence" value="ECO:0007669"/>
    <property type="project" value="TreeGrafter"/>
</dbReference>
<dbReference type="PANTHER" id="PTHR11373:SF4">
    <property type="entry name" value="DEOXYNUCLEOSIDE TRIPHOSPHATE TRIPHOSPHOHYDROLASE SAMHD1"/>
    <property type="match status" value="1"/>
</dbReference>
<dbReference type="GO" id="GO:0006203">
    <property type="term" value="P:dGTP catabolic process"/>
    <property type="evidence" value="ECO:0007669"/>
    <property type="project" value="TreeGrafter"/>
</dbReference>